<sequence length="206" mass="23604">MYVTRRLSEYRRDPSKLSTPPPTAPNSGYMVIMDTALETEETCCWGLCDSNEVKKLPFPQNKTLFVSHSDHPIYELLFIPVLDEPLSSNRYYVIHAKGRSKGQACMCATEEDKIKSIFGDYVRYVKPKAFDPTNVYQQVEICNVPSSGFYANSVLPNCYPPSFLREKCWTAAHSTPSNYLNEEIYVLQHDFRAILGRNLLPGESWR</sequence>
<gene>
    <name evidence="2" type="ORF">F2P56_021138</name>
</gene>
<dbReference type="Pfam" id="PF06880">
    <property type="entry name" value="DUF1262"/>
    <property type="match status" value="1"/>
</dbReference>
<evidence type="ECO:0000256" key="1">
    <source>
        <dbReference type="SAM" id="MobiDB-lite"/>
    </source>
</evidence>
<proteinExistence type="predicted"/>
<feature type="compositionally biased region" description="Basic and acidic residues" evidence="1">
    <location>
        <begin position="1"/>
        <end position="15"/>
    </location>
</feature>
<dbReference type="AlphaFoldDB" id="A0A833WMS6"/>
<accession>A0A833WMS6</accession>
<organism evidence="2 3">
    <name type="scientific">Juglans regia</name>
    <name type="common">English walnut</name>
    <dbReference type="NCBI Taxonomy" id="51240"/>
    <lineage>
        <taxon>Eukaryota</taxon>
        <taxon>Viridiplantae</taxon>
        <taxon>Streptophyta</taxon>
        <taxon>Embryophyta</taxon>
        <taxon>Tracheophyta</taxon>
        <taxon>Spermatophyta</taxon>
        <taxon>Magnoliopsida</taxon>
        <taxon>eudicotyledons</taxon>
        <taxon>Gunneridae</taxon>
        <taxon>Pentapetalae</taxon>
        <taxon>rosids</taxon>
        <taxon>fabids</taxon>
        <taxon>Fagales</taxon>
        <taxon>Juglandaceae</taxon>
        <taxon>Juglans</taxon>
    </lineage>
</organism>
<dbReference type="PANTHER" id="PTHR31050:SF3">
    <property type="entry name" value="OS08G0412800 PROTEIN"/>
    <property type="match status" value="1"/>
</dbReference>
<reference evidence="2" key="1">
    <citation type="submission" date="2015-10" db="EMBL/GenBank/DDBJ databases">
        <authorList>
            <person name="Martinez-Garcia P.J."/>
            <person name="Crepeau M.W."/>
            <person name="Puiu D."/>
            <person name="Gonzalez-Ibeas D."/>
            <person name="Whalen J."/>
            <person name="Stevens K."/>
            <person name="Paul R."/>
            <person name="Butterfield T."/>
            <person name="Britton M."/>
            <person name="Reagan R."/>
            <person name="Chakraborty S."/>
            <person name="Walawage S.L."/>
            <person name="Vasquez-Gross H.A."/>
            <person name="Cardeno C."/>
            <person name="Famula R."/>
            <person name="Pratt K."/>
            <person name="Kuruganti S."/>
            <person name="Aradhya M.K."/>
            <person name="Leslie C.A."/>
            <person name="Dandekar A.M."/>
            <person name="Salzberg S.L."/>
            <person name="Wegrzyn J.L."/>
            <person name="Langley C.H."/>
            <person name="Neale D.B."/>
        </authorList>
    </citation>
    <scope>NUCLEOTIDE SEQUENCE</scope>
    <source>
        <tissue evidence="2">Leaves</tissue>
    </source>
</reference>
<feature type="region of interest" description="Disordered" evidence="1">
    <location>
        <begin position="1"/>
        <end position="25"/>
    </location>
</feature>
<reference evidence="2" key="2">
    <citation type="submission" date="2020-03" db="EMBL/GenBank/DDBJ databases">
        <title>Walnut 2.0.</title>
        <authorList>
            <person name="Marrano A."/>
            <person name="Britton M."/>
            <person name="Zimin A.V."/>
            <person name="Zaini P.A."/>
            <person name="Workman R."/>
            <person name="Puiu D."/>
            <person name="Bianco L."/>
            <person name="Allen B.J."/>
            <person name="Troggio M."/>
            <person name="Leslie C.A."/>
            <person name="Timp W."/>
            <person name="Dendekar A."/>
            <person name="Salzberg S.L."/>
            <person name="Neale D.B."/>
        </authorList>
    </citation>
    <scope>NUCLEOTIDE SEQUENCE</scope>
    <source>
        <tissue evidence="2">Leaves</tissue>
    </source>
</reference>
<dbReference type="EMBL" id="LIHL02000010">
    <property type="protein sequence ID" value="KAF5456998.1"/>
    <property type="molecule type" value="Genomic_DNA"/>
</dbReference>
<name>A0A833WMS6_JUGRE</name>
<evidence type="ECO:0000313" key="3">
    <source>
        <dbReference type="Proteomes" id="UP000619265"/>
    </source>
</evidence>
<dbReference type="PANTHER" id="PTHR31050">
    <property type="entry name" value="OS08G0413200 PROTEIN"/>
    <property type="match status" value="1"/>
</dbReference>
<dbReference type="InterPro" id="IPR010683">
    <property type="entry name" value="DUF1262"/>
</dbReference>
<protein>
    <submittedName>
        <fullName evidence="2">Uncharacterized protein</fullName>
    </submittedName>
</protein>
<dbReference type="Proteomes" id="UP000619265">
    <property type="component" value="Unassembled WGS sequence"/>
</dbReference>
<comment type="caution">
    <text evidence="2">The sequence shown here is derived from an EMBL/GenBank/DDBJ whole genome shotgun (WGS) entry which is preliminary data.</text>
</comment>
<dbReference type="Gramene" id="Jr10_00720_p1">
    <property type="protein sequence ID" value="cds.Jr10_00720_p1"/>
    <property type="gene ID" value="Jr10_00720"/>
</dbReference>
<evidence type="ECO:0000313" key="2">
    <source>
        <dbReference type="EMBL" id="KAF5456998.1"/>
    </source>
</evidence>